<dbReference type="PANTHER" id="PTHR46663:SF3">
    <property type="entry name" value="SLL0267 PROTEIN"/>
    <property type="match status" value="1"/>
</dbReference>
<dbReference type="NCBIfam" id="TIGR00229">
    <property type="entry name" value="sensory_box"/>
    <property type="match status" value="1"/>
</dbReference>
<accession>A0A840L6F4</accession>
<dbReference type="InterPro" id="IPR042240">
    <property type="entry name" value="CHASE_sf"/>
</dbReference>
<feature type="transmembrane region" description="Helical" evidence="5">
    <location>
        <begin position="21"/>
        <end position="43"/>
    </location>
</feature>
<dbReference type="InterPro" id="IPR052163">
    <property type="entry name" value="DGC-Regulatory_Protein"/>
</dbReference>
<gene>
    <name evidence="9" type="ORF">HNP55_001890</name>
</gene>
<dbReference type="GO" id="GO:0003824">
    <property type="term" value="F:catalytic activity"/>
    <property type="evidence" value="ECO:0007669"/>
    <property type="project" value="UniProtKB-ARBA"/>
</dbReference>
<evidence type="ECO:0000313" key="10">
    <source>
        <dbReference type="Proteomes" id="UP000562027"/>
    </source>
</evidence>
<feature type="domain" description="CHASE" evidence="7">
    <location>
        <begin position="129"/>
        <end position="199"/>
    </location>
</feature>
<dbReference type="EMBL" id="JACHLP010000003">
    <property type="protein sequence ID" value="MBB4843371.1"/>
    <property type="molecule type" value="Genomic_DNA"/>
</dbReference>
<evidence type="ECO:0000256" key="3">
    <source>
        <dbReference type="ARBA" id="ARBA00022989"/>
    </source>
</evidence>
<dbReference type="InterPro" id="IPR006189">
    <property type="entry name" value="CHASE_dom"/>
</dbReference>
<dbReference type="PROSITE" id="PS50887">
    <property type="entry name" value="GGDEF"/>
    <property type="match status" value="1"/>
</dbReference>
<dbReference type="Gene3D" id="3.30.70.270">
    <property type="match status" value="1"/>
</dbReference>
<feature type="domain" description="PAC" evidence="6">
    <location>
        <begin position="417"/>
        <end position="470"/>
    </location>
</feature>
<feature type="domain" description="GGDEF" evidence="8">
    <location>
        <begin position="502"/>
        <end position="635"/>
    </location>
</feature>
<reference evidence="9 10" key="1">
    <citation type="submission" date="2020-08" db="EMBL/GenBank/DDBJ databases">
        <title>Functional genomics of gut bacteria from endangered species of beetles.</title>
        <authorList>
            <person name="Carlos-Shanley C."/>
        </authorList>
    </citation>
    <scope>NUCLEOTIDE SEQUENCE [LARGE SCALE GENOMIC DNA]</scope>
    <source>
        <strain evidence="9 10">S00239</strain>
    </source>
</reference>
<dbReference type="CDD" id="cd01949">
    <property type="entry name" value="GGDEF"/>
    <property type="match status" value="1"/>
</dbReference>
<evidence type="ECO:0000259" key="6">
    <source>
        <dbReference type="PROSITE" id="PS50113"/>
    </source>
</evidence>
<evidence type="ECO:0000259" key="7">
    <source>
        <dbReference type="PROSITE" id="PS50839"/>
    </source>
</evidence>
<comment type="caution">
    <text evidence="9">The sequence shown here is derived from an EMBL/GenBank/DDBJ whole genome shotgun (WGS) entry which is preliminary data.</text>
</comment>
<dbReference type="GO" id="GO:0016020">
    <property type="term" value="C:membrane"/>
    <property type="evidence" value="ECO:0007669"/>
    <property type="project" value="UniProtKB-SubCell"/>
</dbReference>
<keyword evidence="10" id="KW-1185">Reference proteome</keyword>
<dbReference type="Pfam" id="PF03924">
    <property type="entry name" value="CHASE"/>
    <property type="match status" value="1"/>
</dbReference>
<dbReference type="FunFam" id="3.30.70.270:FF:000001">
    <property type="entry name" value="Diguanylate cyclase domain protein"/>
    <property type="match status" value="1"/>
</dbReference>
<evidence type="ECO:0000256" key="5">
    <source>
        <dbReference type="SAM" id="Phobius"/>
    </source>
</evidence>
<dbReference type="InterPro" id="IPR035965">
    <property type="entry name" value="PAS-like_dom_sf"/>
</dbReference>
<dbReference type="PROSITE" id="PS50113">
    <property type="entry name" value="PAC"/>
    <property type="match status" value="1"/>
</dbReference>
<dbReference type="SUPFAM" id="SSF55073">
    <property type="entry name" value="Nucleotide cyclase"/>
    <property type="match status" value="1"/>
</dbReference>
<dbReference type="InterPro" id="IPR029787">
    <property type="entry name" value="Nucleotide_cyclase"/>
</dbReference>
<protein>
    <submittedName>
        <fullName evidence="9">Diguanylate cyclase (GGDEF)-like protein/PAS domain S-box-containing protein</fullName>
    </submittedName>
</protein>
<dbReference type="InterPro" id="IPR000700">
    <property type="entry name" value="PAS-assoc_C"/>
</dbReference>
<comment type="subcellular location">
    <subcellularLocation>
        <location evidence="1">Membrane</location>
    </subcellularLocation>
</comment>
<dbReference type="NCBIfam" id="TIGR00254">
    <property type="entry name" value="GGDEF"/>
    <property type="match status" value="1"/>
</dbReference>
<dbReference type="SMART" id="SM01079">
    <property type="entry name" value="CHASE"/>
    <property type="match status" value="1"/>
</dbReference>
<evidence type="ECO:0000259" key="8">
    <source>
        <dbReference type="PROSITE" id="PS50887"/>
    </source>
</evidence>
<dbReference type="CDD" id="cd00130">
    <property type="entry name" value="PAS"/>
    <property type="match status" value="1"/>
</dbReference>
<dbReference type="GO" id="GO:0007165">
    <property type="term" value="P:signal transduction"/>
    <property type="evidence" value="ECO:0007669"/>
    <property type="project" value="UniProtKB-ARBA"/>
</dbReference>
<evidence type="ECO:0000256" key="1">
    <source>
        <dbReference type="ARBA" id="ARBA00004370"/>
    </source>
</evidence>
<dbReference type="PROSITE" id="PS50839">
    <property type="entry name" value="CHASE"/>
    <property type="match status" value="1"/>
</dbReference>
<dbReference type="InterPro" id="IPR000160">
    <property type="entry name" value="GGDEF_dom"/>
</dbReference>
<dbReference type="RefSeq" id="WP_184298563.1">
    <property type="nucleotide sequence ID" value="NZ_JACHLP010000003.1"/>
</dbReference>
<name>A0A840L6F4_9BURK</name>
<dbReference type="SUPFAM" id="SSF55785">
    <property type="entry name" value="PYP-like sensor domain (PAS domain)"/>
    <property type="match status" value="1"/>
</dbReference>
<dbReference type="Proteomes" id="UP000562027">
    <property type="component" value="Unassembled WGS sequence"/>
</dbReference>
<keyword evidence="4 5" id="KW-0472">Membrane</keyword>
<dbReference type="Pfam" id="PF08447">
    <property type="entry name" value="PAS_3"/>
    <property type="match status" value="1"/>
</dbReference>
<dbReference type="Gene3D" id="3.30.450.20">
    <property type="entry name" value="PAS domain"/>
    <property type="match status" value="1"/>
</dbReference>
<proteinExistence type="predicted"/>
<sequence length="649" mass="71171">MRMSGSGKPAWLVKHVRVWGLPSRCALPLLILLAGLFFTLGYWRFEWQQTQASQRRAFESEMRGLGQRFLLQLGAQRQLMQGVQGFLLAQPQADEAALRRYIQALPLDSDFAGLQGLMVARSGPGGLRVAQVEPGHSPSRRALGLDLMALPALQDLLLRAQGRARLTCSGLLDLQALQLGRGQGYLLALPVWHEGPLAGRLDGGAAEPPAAWVLAALNSQELLAGLYAEIPPGLALTFYDGAPASEARLLFRASSLALGEPPAAGQQSQDRRLHLEGQDWTLRLSAGPEFAERFGAGELRAVPWVGGLLSVLLSLLAWLLLTSRDRAQQLAERMTLAVRESERRWAFALEGAGDGVWEWDLSSGNIHCSLRWKTIMGLDPALADPNLSLLCARVHPQDLARVKSEFQQCLDGQASTLVSEYRVAGPQGQWNWVLSRGMVAERDDQQAPLRVIGTLSDINTRRQSEERVRFMALHDPLTELANRAHFDERFHFALANARRYNESLGLILLDLDRFKPINDQHGHAVGDLLLQTVAKRIRGSVRETDTVGRIGGDEFVVLLTGPVTPETAQLVLEKIFNQVALPMELNGVKLEITCSLGLALYPQDGVDELSLAKYADDAMYRNKRAGRRLMSAQPTLQGSAGGMGSQAAD</sequence>
<organism evidence="9 10">
    <name type="scientific">Roseateles oligotrophus</name>
    <dbReference type="NCBI Taxonomy" id="1769250"/>
    <lineage>
        <taxon>Bacteria</taxon>
        <taxon>Pseudomonadati</taxon>
        <taxon>Pseudomonadota</taxon>
        <taxon>Betaproteobacteria</taxon>
        <taxon>Burkholderiales</taxon>
        <taxon>Sphaerotilaceae</taxon>
        <taxon>Roseateles</taxon>
    </lineage>
</organism>
<dbReference type="Gene3D" id="3.30.450.350">
    <property type="entry name" value="CHASE domain"/>
    <property type="match status" value="1"/>
</dbReference>
<dbReference type="InterPro" id="IPR000014">
    <property type="entry name" value="PAS"/>
</dbReference>
<evidence type="ECO:0000256" key="2">
    <source>
        <dbReference type="ARBA" id="ARBA00022692"/>
    </source>
</evidence>
<dbReference type="InterPro" id="IPR043128">
    <property type="entry name" value="Rev_trsase/Diguanyl_cyclase"/>
</dbReference>
<keyword evidence="2 5" id="KW-0812">Transmembrane</keyword>
<dbReference type="InterPro" id="IPR013655">
    <property type="entry name" value="PAS_fold_3"/>
</dbReference>
<evidence type="ECO:0000313" key="9">
    <source>
        <dbReference type="EMBL" id="MBB4843371.1"/>
    </source>
</evidence>
<dbReference type="SMART" id="SM00267">
    <property type="entry name" value="GGDEF"/>
    <property type="match status" value="1"/>
</dbReference>
<dbReference type="AlphaFoldDB" id="A0A840L6F4"/>
<dbReference type="Pfam" id="PF00990">
    <property type="entry name" value="GGDEF"/>
    <property type="match status" value="1"/>
</dbReference>
<keyword evidence="3 5" id="KW-1133">Transmembrane helix</keyword>
<dbReference type="PANTHER" id="PTHR46663">
    <property type="entry name" value="DIGUANYLATE CYCLASE DGCT-RELATED"/>
    <property type="match status" value="1"/>
</dbReference>
<evidence type="ECO:0000256" key="4">
    <source>
        <dbReference type="ARBA" id="ARBA00023136"/>
    </source>
</evidence>